<evidence type="ECO:0000313" key="2">
    <source>
        <dbReference type="Proteomes" id="UP000277580"/>
    </source>
</evidence>
<dbReference type="AlphaFoldDB" id="A0A3N4KG22"/>
<proteinExistence type="predicted"/>
<accession>A0A3N4KG22</accession>
<dbReference type="EMBL" id="ML119187">
    <property type="protein sequence ID" value="RPB07301.1"/>
    <property type="molecule type" value="Genomic_DNA"/>
</dbReference>
<gene>
    <name evidence="1" type="ORF">P167DRAFT_579381</name>
</gene>
<organism evidence="1 2">
    <name type="scientific">Morchella conica CCBAS932</name>
    <dbReference type="NCBI Taxonomy" id="1392247"/>
    <lineage>
        <taxon>Eukaryota</taxon>
        <taxon>Fungi</taxon>
        <taxon>Dikarya</taxon>
        <taxon>Ascomycota</taxon>
        <taxon>Pezizomycotina</taxon>
        <taxon>Pezizomycetes</taxon>
        <taxon>Pezizales</taxon>
        <taxon>Morchellaceae</taxon>
        <taxon>Morchella</taxon>
    </lineage>
</organism>
<evidence type="ECO:0000313" key="1">
    <source>
        <dbReference type="EMBL" id="RPB07301.1"/>
    </source>
</evidence>
<sequence>MAFDVEVTPTDGKCVRTCLVVQSGEDKITILSVIRGWKHPLRLEKIFALPCPYIDPTFALLLRIQRVKYFTRMFFLGLRKKLFLSCPAPLPGPPVLRSSFLSLLSRKVMEKREDPAPWFFRMLLIGILRVVSPDPPESYEDRPKGARSILLGVNHSIMFTPSPRDISVQMGTPERTTDRITKGDLVLTRRKECEEGIEVTRRQQWMVTRRPRKSCGSGHSENKLRFILLGIVNL</sequence>
<protein>
    <submittedName>
        <fullName evidence="1">Uncharacterized protein</fullName>
    </submittedName>
</protein>
<reference evidence="1 2" key="1">
    <citation type="journal article" date="2018" name="Nat. Ecol. Evol.">
        <title>Pezizomycetes genomes reveal the molecular basis of ectomycorrhizal truffle lifestyle.</title>
        <authorList>
            <person name="Murat C."/>
            <person name="Payen T."/>
            <person name="Noel B."/>
            <person name="Kuo A."/>
            <person name="Morin E."/>
            <person name="Chen J."/>
            <person name="Kohler A."/>
            <person name="Krizsan K."/>
            <person name="Balestrini R."/>
            <person name="Da Silva C."/>
            <person name="Montanini B."/>
            <person name="Hainaut M."/>
            <person name="Levati E."/>
            <person name="Barry K.W."/>
            <person name="Belfiori B."/>
            <person name="Cichocki N."/>
            <person name="Clum A."/>
            <person name="Dockter R.B."/>
            <person name="Fauchery L."/>
            <person name="Guy J."/>
            <person name="Iotti M."/>
            <person name="Le Tacon F."/>
            <person name="Lindquist E.A."/>
            <person name="Lipzen A."/>
            <person name="Malagnac F."/>
            <person name="Mello A."/>
            <person name="Molinier V."/>
            <person name="Miyauchi S."/>
            <person name="Poulain J."/>
            <person name="Riccioni C."/>
            <person name="Rubini A."/>
            <person name="Sitrit Y."/>
            <person name="Splivallo R."/>
            <person name="Traeger S."/>
            <person name="Wang M."/>
            <person name="Zifcakova L."/>
            <person name="Wipf D."/>
            <person name="Zambonelli A."/>
            <person name="Paolocci F."/>
            <person name="Nowrousian M."/>
            <person name="Ottonello S."/>
            <person name="Baldrian P."/>
            <person name="Spatafora J.W."/>
            <person name="Henrissat B."/>
            <person name="Nagy L.G."/>
            <person name="Aury J.M."/>
            <person name="Wincker P."/>
            <person name="Grigoriev I.V."/>
            <person name="Bonfante P."/>
            <person name="Martin F.M."/>
        </authorList>
    </citation>
    <scope>NUCLEOTIDE SEQUENCE [LARGE SCALE GENOMIC DNA]</scope>
    <source>
        <strain evidence="1 2">CCBAS932</strain>
    </source>
</reference>
<dbReference type="Proteomes" id="UP000277580">
    <property type="component" value="Unassembled WGS sequence"/>
</dbReference>
<name>A0A3N4KG22_9PEZI</name>
<dbReference type="InParanoid" id="A0A3N4KG22"/>
<keyword evidence="2" id="KW-1185">Reference proteome</keyword>